<evidence type="ECO:0000259" key="6">
    <source>
        <dbReference type="Pfam" id="PF02631"/>
    </source>
</evidence>
<evidence type="ECO:0000256" key="4">
    <source>
        <dbReference type="ARBA" id="ARBA00022490"/>
    </source>
</evidence>
<sequence length="225" mass="25014">MVSPPHQSSQRRSEKTGERKGQAGHGKAARRNPLDSETLRDLALSYAARYATTGAKLEAYLARKIRERGVAEDGEGRLVELDVGALVARLVELGYVDDDAFARARSRDLTTRGYGARRVEQALWAAGVEEEVRGEHAPGEAERRRAAMLMARKRGFGPYARGEAAEAEDEPSPPIDPARREKQIAAMLRAGHDYEHVRKVLEASVRADLEDWLAEAEAEEEDQRR</sequence>
<keyword evidence="8" id="KW-1185">Reference proteome</keyword>
<dbReference type="GO" id="GO:0005737">
    <property type="term" value="C:cytoplasm"/>
    <property type="evidence" value="ECO:0007669"/>
    <property type="project" value="UniProtKB-SubCell"/>
</dbReference>
<dbReference type="OrthoDB" id="7432442at2"/>
<reference evidence="7 8" key="1">
    <citation type="submission" date="2014-04" db="EMBL/GenBank/DDBJ databases">
        <title>A comprehensive comparison of genomes of Erythrobacter spp. Strains.</title>
        <authorList>
            <person name="Zheng Q."/>
        </authorList>
    </citation>
    <scope>NUCLEOTIDE SEQUENCE [LARGE SCALE GENOMIC DNA]</scope>
    <source>
        <strain evidence="7 8">DSM 8509</strain>
    </source>
</reference>
<protein>
    <recommendedName>
        <fullName evidence="3">Regulatory protein RecX</fullName>
    </recommendedName>
</protein>
<comment type="caution">
    <text evidence="7">The sequence shown here is derived from an EMBL/GenBank/DDBJ whole genome shotgun (WGS) entry which is preliminary data.</text>
</comment>
<keyword evidence="4" id="KW-0963">Cytoplasm</keyword>
<dbReference type="Proteomes" id="UP000027866">
    <property type="component" value="Unassembled WGS sequence"/>
</dbReference>
<dbReference type="EMBL" id="JMIX01000015">
    <property type="protein sequence ID" value="KEO89331.1"/>
    <property type="molecule type" value="Genomic_DNA"/>
</dbReference>
<dbReference type="PATRIC" id="fig|39960.10.peg.2752"/>
<evidence type="ECO:0000313" key="8">
    <source>
        <dbReference type="Proteomes" id="UP000027866"/>
    </source>
</evidence>
<evidence type="ECO:0000256" key="1">
    <source>
        <dbReference type="ARBA" id="ARBA00004496"/>
    </source>
</evidence>
<comment type="subcellular location">
    <subcellularLocation>
        <location evidence="1">Cytoplasm</location>
    </subcellularLocation>
</comment>
<evidence type="ECO:0000256" key="2">
    <source>
        <dbReference type="ARBA" id="ARBA00009695"/>
    </source>
</evidence>
<evidence type="ECO:0000313" key="7">
    <source>
        <dbReference type="EMBL" id="KEO89331.1"/>
    </source>
</evidence>
<feature type="region of interest" description="Disordered" evidence="5">
    <location>
        <begin position="159"/>
        <end position="180"/>
    </location>
</feature>
<accession>A0A074M3X9</accession>
<feature type="compositionally biased region" description="Basic and acidic residues" evidence="5">
    <location>
        <begin position="11"/>
        <end position="21"/>
    </location>
</feature>
<comment type="similarity">
    <text evidence="2">Belongs to the RecX family.</text>
</comment>
<organism evidence="7 8">
    <name type="scientific">Erythrobacter litoralis</name>
    <dbReference type="NCBI Taxonomy" id="39960"/>
    <lineage>
        <taxon>Bacteria</taxon>
        <taxon>Pseudomonadati</taxon>
        <taxon>Pseudomonadota</taxon>
        <taxon>Alphaproteobacteria</taxon>
        <taxon>Sphingomonadales</taxon>
        <taxon>Erythrobacteraceae</taxon>
        <taxon>Erythrobacter/Porphyrobacter group</taxon>
        <taxon>Erythrobacter</taxon>
    </lineage>
</organism>
<gene>
    <name evidence="7" type="ORF">EH32_04165</name>
</gene>
<dbReference type="Pfam" id="PF02631">
    <property type="entry name" value="RecX_HTH2"/>
    <property type="match status" value="1"/>
</dbReference>
<proteinExistence type="inferred from homology"/>
<feature type="compositionally biased region" description="Polar residues" evidence="5">
    <location>
        <begin position="1"/>
        <end position="10"/>
    </location>
</feature>
<dbReference type="AlphaFoldDB" id="A0A074M3X9"/>
<evidence type="ECO:0000256" key="5">
    <source>
        <dbReference type="SAM" id="MobiDB-lite"/>
    </source>
</evidence>
<feature type="domain" description="RecX second three-helical" evidence="6">
    <location>
        <begin position="97"/>
        <end position="132"/>
    </location>
</feature>
<name>A0A074M3X9_9SPHN</name>
<feature type="region of interest" description="Disordered" evidence="5">
    <location>
        <begin position="1"/>
        <end position="36"/>
    </location>
</feature>
<evidence type="ECO:0000256" key="3">
    <source>
        <dbReference type="ARBA" id="ARBA00018111"/>
    </source>
</evidence>
<dbReference type="InterPro" id="IPR053924">
    <property type="entry name" value="RecX_HTH_2nd"/>
</dbReference>
<dbReference type="InterPro" id="IPR036388">
    <property type="entry name" value="WH-like_DNA-bd_sf"/>
</dbReference>
<dbReference type="Gene3D" id="1.10.10.10">
    <property type="entry name" value="Winged helix-like DNA-binding domain superfamily/Winged helix DNA-binding domain"/>
    <property type="match status" value="1"/>
</dbReference>
<dbReference type="KEGG" id="elq:Ga0102493_11505"/>
<dbReference type="RefSeq" id="WP_081845801.1">
    <property type="nucleotide sequence ID" value="NZ_CP017057.1"/>
</dbReference>